<keyword evidence="3" id="KW-1185">Reference proteome</keyword>
<dbReference type="KEGG" id="orh:Ornrh_2049"/>
<dbReference type="Proteomes" id="UP000006051">
    <property type="component" value="Chromosome"/>
</dbReference>
<accession>I4A2J8</accession>
<evidence type="ECO:0000313" key="2">
    <source>
        <dbReference type="EMBL" id="AFL98182.1"/>
    </source>
</evidence>
<keyword evidence="1" id="KW-1133">Transmembrane helix</keyword>
<proteinExistence type="predicted"/>
<protein>
    <submittedName>
        <fullName evidence="2">Uncharacterized protein</fullName>
    </submittedName>
</protein>
<name>I4A2J8_ORNRL</name>
<reference evidence="2 3" key="1">
    <citation type="submission" date="2012-06" db="EMBL/GenBank/DDBJ databases">
        <title>The complete genome of Ornithobacterium rhinotracheale DSM 15997.</title>
        <authorList>
            <consortium name="US DOE Joint Genome Institute (JGI-PGF)"/>
            <person name="Lucas S."/>
            <person name="Copeland A."/>
            <person name="Lapidus A."/>
            <person name="Goodwin L."/>
            <person name="Pitluck S."/>
            <person name="Peters L."/>
            <person name="Mikhailova N."/>
            <person name="Teshima H."/>
            <person name="Kyrpides N."/>
            <person name="Mavromatis K."/>
            <person name="Pagani I."/>
            <person name="Ivanova N."/>
            <person name="Ovchinnikova G."/>
            <person name="Zeytun A."/>
            <person name="Detter J.C."/>
            <person name="Han C."/>
            <person name="Land M."/>
            <person name="Hauser L."/>
            <person name="Markowitz V."/>
            <person name="Cheng J.-F."/>
            <person name="Hugenholtz P."/>
            <person name="Woyke T."/>
            <person name="Wu D."/>
            <person name="Lang E."/>
            <person name="Kopitz M."/>
            <person name="Brambilla E."/>
            <person name="Klenk H.-P."/>
            <person name="Eisen J.A."/>
        </authorList>
    </citation>
    <scope>NUCLEOTIDE SEQUENCE [LARGE SCALE GENOMIC DNA]</scope>
    <source>
        <strain evidence="3">ATCC 51463 / DSM 15997 / CCUG 23171 / LMG 9086</strain>
    </source>
</reference>
<feature type="transmembrane region" description="Helical" evidence="1">
    <location>
        <begin position="91"/>
        <end position="115"/>
    </location>
</feature>
<organism evidence="2 3">
    <name type="scientific">Ornithobacterium rhinotracheale (strain ATCC 51463 / DSM 15997 / CCUG 23171 / CIP 104009 / LMG 9086)</name>
    <dbReference type="NCBI Taxonomy" id="867902"/>
    <lineage>
        <taxon>Bacteria</taxon>
        <taxon>Pseudomonadati</taxon>
        <taxon>Bacteroidota</taxon>
        <taxon>Flavobacteriia</taxon>
        <taxon>Flavobacteriales</taxon>
        <taxon>Weeksellaceae</taxon>
        <taxon>Ornithobacterium</taxon>
    </lineage>
</organism>
<feature type="transmembrane region" description="Helical" evidence="1">
    <location>
        <begin position="20"/>
        <end position="40"/>
    </location>
</feature>
<dbReference type="STRING" id="867902.Ornrh_2049"/>
<dbReference type="HOGENOM" id="CLU_1531039_0_0_10"/>
<keyword evidence="1" id="KW-0472">Membrane</keyword>
<feature type="transmembrane region" description="Helical" evidence="1">
    <location>
        <begin position="127"/>
        <end position="145"/>
    </location>
</feature>
<dbReference type="AlphaFoldDB" id="I4A2J8"/>
<dbReference type="EMBL" id="CP003283">
    <property type="protein sequence ID" value="AFL98182.1"/>
    <property type="molecule type" value="Genomic_DNA"/>
</dbReference>
<evidence type="ECO:0000256" key="1">
    <source>
        <dbReference type="SAM" id="Phobius"/>
    </source>
</evidence>
<gene>
    <name evidence="2" type="ordered locus">Ornrh_2049</name>
</gene>
<sequence length="179" mass="21510">MFIKSTKMKLSINKAIKNNFKFFLLAYTLLYFCLINLKIFEDYWDEKIFWEHRAGNWTAYSGFSTSDFFKYSILTINDFTPFYLAGTRIGIFYIMILVLLFVFYIINPIIFCFFAKKNKNIYLLNDLIFLILYTCVLIFFLSIFFPLSVGLIPLYIFFPINFIVLTTFRIYQYKKNLIC</sequence>
<keyword evidence="1" id="KW-0812">Transmembrane</keyword>
<evidence type="ECO:0000313" key="3">
    <source>
        <dbReference type="Proteomes" id="UP000006051"/>
    </source>
</evidence>
<feature type="transmembrane region" description="Helical" evidence="1">
    <location>
        <begin position="151"/>
        <end position="171"/>
    </location>
</feature>